<sequence>MNGKDPSTLKQVGVSHTYPPSAEGHPVTSLASIQLSTTLSYSPSSPARLHSLQQQQQPQHQYQYQHQTRHDHQQYQYQTLQQPLQHSQAHIQPQLQTQQSALIQVQQPMKQKDDTYIPSKHQRLPTSSSSMAPAVIPAYPAYTNQGVAITRNSSIGQLPVVIPGAQATPNVMRSNAMYVSHPESSGSLQQSHPRPQYSRYLEHSYEEQQQRQYEQYEQQSRYYREAATMHANMQEKQHSEKARRYRRSTYSGSYNDTTPSWPQQQQQAHQLQAQRSLNLGSLPSNRFLVARDQLPTAPSPPVFSTTQPEPTYSKYIAAQPVPNFDDSSFNVTNTTGSIQTSGAGASRRSSESCVAQPSRRSGHSPYSMSSPIITERIVKPLAENQDPIAQLPLVGDSNRDHTVASLVRSNSESNRQSSGGPTMSKSTLKAFQNRAYSRQVTLSSIPPNEGVPPMPGKMTSKTGKVHIQLTFDKPFFNAGGELSGRLEIQCSSSSSIMFADIIIELLGYEALTKDHPSLKIFHKTVLRLQDARHPSQAVQENIDPDSAGYWAARKGRTIFPFRLNIQDTLPSSYDSKLGQVRYVTSAIARMKTNQQKEIVNHSREVFIYESWTTDDVIKARKKSAKADTSKRLFMGGEGSLEMYAELTRTMVSSGGIVYVNVGVKNLTKRKVMGIKLTLCRHVTVPNKDLSANTQVSVPANRDQDNVKNYCEIIYKGEDYAFDNDDPRMVVLPIYIPSGVYSLRNASYLHVQFFVQVSLMTSMNKALTVELPIYITHASSWSDPPPRIPRDFAFPTHEHDPVKKNITGVFSKKKVAPLQSRGSSSSLRKSPGICDSGSNTRDPYSAPSSQINTPTFLQGNARDGACTHPITRRSSPKDPDSPTSVLDFSQVKNLFVVNPDAASIRGTSDTASLMPLPTNLGVCSAPSPRVLQTGSTVPITTSLPSSMFTPLKPSDQPAPKPLKETEPTSHNLDNERDSDVGHPHGPSQVSSVKKEQEKPRPRKLGRKRTPAKLSIVIPNQSPNNFSLKQVSPISPRKRPTNPRSEESTNMESPEDISPGESKSPGGATLLSCNSSGSSLGSFKQMLDSISRKSSVGSTRVMAVSPGPMPTNCKSLKMTKCFPEASPPALSPRTVDVLESTPFGGSSHMHTEQTPTERQPDHLRVIPDLKLHGGTPMAEEKGSEGYSDSSGNGSRTPTSSSSVNRIATDQSSPITPNSSIKPWELQRNFSSSSISSSLLNSYEGIQTAKGIRDEYYLGKNGQNRRRSSDSFETRIAPPQTGDPNMVDSGMYNIHERESDKSDTNSPALLSGEDNQPQQQKACSEMSQRVAPVQGMSDNIQSRDADPLQVGSTQPSWDSRQYEVVISENDYTNRNQGCLSASQPENNQQLSPHTQATATQAILIHGGTPIPPSQDPEGRQACDDQLLQNQNAAPHQFLQPQLTSPLSNSDYERVTFPQPYTPGVQKNPEAQGVHPSFPTTSLIGRPLSHIRSPMEGTKAHLHPESSVVSQIASSTQREYLAEQDQRRAERSPTEIFTDPSTPISDSDIDPSRTYRSSTTTTISEPIVPTFFINSSETEQLVVTPGNRSENRHVSDGTTLIEQSCNPTVSVTANKQLYSGNQSCPSQLGPQHSTPQHWLPANTSAHEASVVGRDIRDKRCDKQRYAQVAETSQSPIGVYEEEISFIVPKMQLLSSQHMLPQETNLYDPRSYSSQVRNAENGQAPYQPCMQYTPKSRPPEGIQPNGQCTDHPSTAFNFHDTSYHDLKSQMSIASAYGAHPATAAPPIPERRWIHQSAPPVRPIVSYTEPLLNHVETSAPVISQANPCSNVPFLGTQPQNTQLQDTQPQVTQSQGTQSQDAQSSETGEIRNCTRFAASDALPFCVHHNQH</sequence>
<feature type="region of interest" description="Disordered" evidence="1">
    <location>
        <begin position="332"/>
        <end position="371"/>
    </location>
</feature>
<gene>
    <name evidence="3" type="ORF">BGZ80_000739</name>
</gene>
<evidence type="ECO:0000256" key="1">
    <source>
        <dbReference type="SAM" id="MobiDB-lite"/>
    </source>
</evidence>
<feature type="compositionally biased region" description="Basic residues" evidence="1">
    <location>
        <begin position="999"/>
        <end position="1009"/>
    </location>
</feature>
<feature type="region of interest" description="Disordered" evidence="1">
    <location>
        <begin position="926"/>
        <end position="1071"/>
    </location>
</feature>
<feature type="compositionally biased region" description="Polar residues" evidence="1">
    <location>
        <begin position="1184"/>
        <end position="1218"/>
    </location>
</feature>
<feature type="compositionally biased region" description="Polar residues" evidence="1">
    <location>
        <begin position="351"/>
        <end position="371"/>
    </location>
</feature>
<dbReference type="InterPro" id="IPR014756">
    <property type="entry name" value="Ig_E-set"/>
</dbReference>
<feature type="region of interest" description="Disordered" evidence="1">
    <location>
        <begin position="1824"/>
        <end position="1861"/>
    </location>
</feature>
<feature type="compositionally biased region" description="Low complexity" evidence="1">
    <location>
        <begin position="816"/>
        <end position="831"/>
    </location>
</feature>
<feature type="region of interest" description="Disordered" evidence="1">
    <location>
        <begin position="1438"/>
        <end position="1557"/>
    </location>
</feature>
<dbReference type="Gene3D" id="2.60.40.640">
    <property type="match status" value="2"/>
</dbReference>
<protein>
    <recommendedName>
        <fullName evidence="2">Arrestin C-terminal-like domain-containing protein</fullName>
    </recommendedName>
</protein>
<feature type="region of interest" description="Disordered" evidence="1">
    <location>
        <begin position="1254"/>
        <end position="1329"/>
    </location>
</feature>
<feature type="compositionally biased region" description="Polar residues" evidence="1">
    <location>
        <begin position="1830"/>
        <end position="1860"/>
    </location>
</feature>
<feature type="region of interest" description="Disordered" evidence="1">
    <location>
        <begin position="1"/>
        <end position="26"/>
    </location>
</feature>
<name>A0A9P6T431_9FUNG</name>
<feature type="compositionally biased region" description="Polar residues" evidence="1">
    <location>
        <begin position="1301"/>
        <end position="1324"/>
    </location>
</feature>
<dbReference type="EMBL" id="JAAAID010000116">
    <property type="protein sequence ID" value="KAG0022226.1"/>
    <property type="molecule type" value="Genomic_DNA"/>
</dbReference>
<feature type="compositionally biased region" description="Polar residues" evidence="1">
    <location>
        <begin position="929"/>
        <end position="947"/>
    </location>
</feature>
<dbReference type="Pfam" id="PF02752">
    <property type="entry name" value="Arrestin_C"/>
    <property type="match status" value="1"/>
</dbReference>
<proteinExistence type="predicted"/>
<feature type="compositionally biased region" description="Basic and acidic residues" evidence="1">
    <location>
        <begin position="1156"/>
        <end position="1169"/>
    </location>
</feature>
<dbReference type="SUPFAM" id="SSF81296">
    <property type="entry name" value="E set domains"/>
    <property type="match status" value="2"/>
</dbReference>
<feature type="compositionally biased region" description="Basic and acidic residues" evidence="1">
    <location>
        <begin position="1516"/>
        <end position="1529"/>
    </location>
</feature>
<comment type="caution">
    <text evidence="3">The sequence shown here is derived from an EMBL/GenBank/DDBJ whole genome shotgun (WGS) entry which is preliminary data.</text>
</comment>
<feature type="compositionally biased region" description="Basic and acidic residues" evidence="1">
    <location>
        <begin position="233"/>
        <end position="242"/>
    </location>
</feature>
<feature type="compositionally biased region" description="Polar residues" evidence="1">
    <location>
        <begin position="1503"/>
        <end position="1514"/>
    </location>
</feature>
<feature type="region of interest" description="Disordered" evidence="1">
    <location>
        <begin position="231"/>
        <end position="273"/>
    </location>
</feature>
<feature type="compositionally biased region" description="Basic and acidic residues" evidence="1">
    <location>
        <begin position="1291"/>
        <end position="1300"/>
    </location>
</feature>
<feature type="region of interest" description="Disordered" evidence="1">
    <location>
        <begin position="813"/>
        <end position="884"/>
    </location>
</feature>
<feature type="domain" description="Arrestin C-terminal-like" evidence="2">
    <location>
        <begin position="636"/>
        <end position="779"/>
    </location>
</feature>
<reference evidence="3" key="1">
    <citation type="journal article" date="2020" name="Fungal Divers.">
        <title>Resolving the Mortierellaceae phylogeny through synthesis of multi-gene phylogenetics and phylogenomics.</title>
        <authorList>
            <person name="Vandepol N."/>
            <person name="Liber J."/>
            <person name="Desiro A."/>
            <person name="Na H."/>
            <person name="Kennedy M."/>
            <person name="Barry K."/>
            <person name="Grigoriev I.V."/>
            <person name="Miller A.N."/>
            <person name="O'Donnell K."/>
            <person name="Stajich J.E."/>
            <person name="Bonito G."/>
        </authorList>
    </citation>
    <scope>NUCLEOTIDE SEQUENCE</scope>
    <source>
        <strain evidence="3">NRRL 2769</strain>
    </source>
</reference>
<dbReference type="InterPro" id="IPR011022">
    <property type="entry name" value="Arrestin_C-like"/>
</dbReference>
<feature type="compositionally biased region" description="Polar residues" evidence="1">
    <location>
        <begin position="835"/>
        <end position="857"/>
    </location>
</feature>
<accession>A0A9P6T431</accession>
<feature type="compositionally biased region" description="Basic and acidic residues" evidence="1">
    <location>
        <begin position="960"/>
        <end position="981"/>
    </location>
</feature>
<feature type="region of interest" description="Disordered" evidence="1">
    <location>
        <begin position="1122"/>
        <end position="1218"/>
    </location>
</feature>
<feature type="compositionally biased region" description="Low complexity" evidence="1">
    <location>
        <begin position="263"/>
        <end position="273"/>
    </location>
</feature>
<dbReference type="OrthoDB" id="298939at2759"/>
<organism evidence="3 4">
    <name type="scientific">Entomortierella chlamydospora</name>
    <dbReference type="NCBI Taxonomy" id="101097"/>
    <lineage>
        <taxon>Eukaryota</taxon>
        <taxon>Fungi</taxon>
        <taxon>Fungi incertae sedis</taxon>
        <taxon>Mucoromycota</taxon>
        <taxon>Mortierellomycotina</taxon>
        <taxon>Mortierellomycetes</taxon>
        <taxon>Mortierellales</taxon>
        <taxon>Mortierellaceae</taxon>
        <taxon>Entomortierella</taxon>
    </lineage>
</organism>
<evidence type="ECO:0000313" key="3">
    <source>
        <dbReference type="EMBL" id="KAG0022226.1"/>
    </source>
</evidence>
<evidence type="ECO:0000259" key="2">
    <source>
        <dbReference type="SMART" id="SM01017"/>
    </source>
</evidence>
<dbReference type="SMART" id="SM01017">
    <property type="entry name" value="Arrestin_C"/>
    <property type="match status" value="1"/>
</dbReference>
<dbReference type="InterPro" id="IPR014752">
    <property type="entry name" value="Arrestin-like_C"/>
</dbReference>
<evidence type="ECO:0000313" key="4">
    <source>
        <dbReference type="Proteomes" id="UP000703661"/>
    </source>
</evidence>
<feature type="compositionally biased region" description="Polar residues" evidence="1">
    <location>
        <begin position="1016"/>
        <end position="1031"/>
    </location>
</feature>
<dbReference type="Proteomes" id="UP000703661">
    <property type="component" value="Unassembled WGS sequence"/>
</dbReference>
<feature type="compositionally biased region" description="Low complexity" evidence="1">
    <location>
        <begin position="1534"/>
        <end position="1557"/>
    </location>
</feature>
<keyword evidence="4" id="KW-1185">Reference proteome</keyword>